<dbReference type="PROSITE" id="PS00086">
    <property type="entry name" value="CYTOCHROME_P450"/>
    <property type="match status" value="1"/>
</dbReference>
<dbReference type="GO" id="GO:0020037">
    <property type="term" value="F:heme binding"/>
    <property type="evidence" value="ECO:0007669"/>
    <property type="project" value="InterPro"/>
</dbReference>
<dbReference type="AlphaFoldDB" id="A0A1V6U0J9"/>
<name>A0A1V6U0J9_9EURO</name>
<evidence type="ECO:0000256" key="4">
    <source>
        <dbReference type="ARBA" id="ARBA00023002"/>
    </source>
</evidence>
<comment type="caution">
    <text evidence="8">The sequence shown here is derived from an EMBL/GenBank/DDBJ whole genome shotgun (WGS) entry which is preliminary data.</text>
</comment>
<proteinExistence type="inferred from homology"/>
<organism evidence="8 9">
    <name type="scientific">Penicillium steckii</name>
    <dbReference type="NCBI Taxonomy" id="303698"/>
    <lineage>
        <taxon>Eukaryota</taxon>
        <taxon>Fungi</taxon>
        <taxon>Dikarya</taxon>
        <taxon>Ascomycota</taxon>
        <taxon>Pezizomycotina</taxon>
        <taxon>Eurotiomycetes</taxon>
        <taxon>Eurotiomycetidae</taxon>
        <taxon>Eurotiales</taxon>
        <taxon>Aspergillaceae</taxon>
        <taxon>Penicillium</taxon>
    </lineage>
</organism>
<dbReference type="GO" id="GO:0016705">
    <property type="term" value="F:oxidoreductase activity, acting on paired donors, with incorporation or reduction of molecular oxygen"/>
    <property type="evidence" value="ECO:0007669"/>
    <property type="project" value="InterPro"/>
</dbReference>
<dbReference type="PRINTS" id="PR00385">
    <property type="entry name" value="P450"/>
</dbReference>
<keyword evidence="6 7" id="KW-0349">Heme</keyword>
<comment type="similarity">
    <text evidence="2 7">Belongs to the cytochrome P450 family.</text>
</comment>
<dbReference type="GO" id="GO:0004497">
    <property type="term" value="F:monooxygenase activity"/>
    <property type="evidence" value="ECO:0007669"/>
    <property type="project" value="UniProtKB-KW"/>
</dbReference>
<keyword evidence="3 6" id="KW-0479">Metal-binding</keyword>
<evidence type="ECO:0000256" key="2">
    <source>
        <dbReference type="ARBA" id="ARBA00010617"/>
    </source>
</evidence>
<reference evidence="9" key="1">
    <citation type="journal article" date="2017" name="Nat. Microbiol.">
        <title>Global analysis of biosynthetic gene clusters reveals vast potential of secondary metabolite production in Penicillium species.</title>
        <authorList>
            <person name="Nielsen J.C."/>
            <person name="Grijseels S."/>
            <person name="Prigent S."/>
            <person name="Ji B."/>
            <person name="Dainat J."/>
            <person name="Nielsen K.F."/>
            <person name="Frisvad J.C."/>
            <person name="Workman M."/>
            <person name="Nielsen J."/>
        </authorList>
    </citation>
    <scope>NUCLEOTIDE SEQUENCE [LARGE SCALE GENOMIC DNA]</scope>
    <source>
        <strain evidence="9">IBT 24891</strain>
    </source>
</reference>
<evidence type="ECO:0000256" key="6">
    <source>
        <dbReference type="PIRSR" id="PIRSR602401-1"/>
    </source>
</evidence>
<feature type="binding site" description="axial binding residue" evidence="6">
    <location>
        <position position="517"/>
    </location>
    <ligand>
        <name>heme</name>
        <dbReference type="ChEBI" id="CHEBI:30413"/>
    </ligand>
    <ligandPart>
        <name>Fe</name>
        <dbReference type="ChEBI" id="CHEBI:18248"/>
    </ligandPart>
</feature>
<dbReference type="Gene3D" id="1.10.630.10">
    <property type="entry name" value="Cytochrome P450"/>
    <property type="match status" value="1"/>
</dbReference>
<dbReference type="PRINTS" id="PR00463">
    <property type="entry name" value="EP450I"/>
</dbReference>
<evidence type="ECO:0000313" key="9">
    <source>
        <dbReference type="Proteomes" id="UP000191285"/>
    </source>
</evidence>
<accession>A0A1V6U0J9</accession>
<dbReference type="STRING" id="303698.A0A1V6U0J9"/>
<dbReference type="InterPro" id="IPR017972">
    <property type="entry name" value="Cyt_P450_CS"/>
</dbReference>
<gene>
    <name evidence="8" type="ORF">PENSTE_c001G01499</name>
</gene>
<keyword evidence="4 7" id="KW-0560">Oxidoreductase</keyword>
<dbReference type="PANTHER" id="PTHR24305">
    <property type="entry name" value="CYTOCHROME P450"/>
    <property type="match status" value="1"/>
</dbReference>
<dbReference type="Proteomes" id="UP000191285">
    <property type="component" value="Unassembled WGS sequence"/>
</dbReference>
<dbReference type="InterPro" id="IPR002401">
    <property type="entry name" value="Cyt_P450_E_grp-I"/>
</dbReference>
<evidence type="ECO:0000256" key="3">
    <source>
        <dbReference type="ARBA" id="ARBA00022723"/>
    </source>
</evidence>
<dbReference type="OrthoDB" id="1470350at2759"/>
<evidence type="ECO:0000256" key="1">
    <source>
        <dbReference type="ARBA" id="ARBA00001971"/>
    </source>
</evidence>
<keyword evidence="5 6" id="KW-0408">Iron</keyword>
<protein>
    <recommendedName>
        <fullName evidence="10">Cytochrome P450 monooxygenase</fullName>
    </recommendedName>
</protein>
<dbReference type="EMBL" id="MLKD01000001">
    <property type="protein sequence ID" value="OQE31619.1"/>
    <property type="molecule type" value="Genomic_DNA"/>
</dbReference>
<dbReference type="SUPFAM" id="SSF48264">
    <property type="entry name" value="Cytochrome P450"/>
    <property type="match status" value="1"/>
</dbReference>
<comment type="cofactor">
    <cofactor evidence="1 6">
        <name>heme</name>
        <dbReference type="ChEBI" id="CHEBI:30413"/>
    </cofactor>
</comment>
<dbReference type="GO" id="GO:0043386">
    <property type="term" value="P:mycotoxin biosynthetic process"/>
    <property type="evidence" value="ECO:0007669"/>
    <property type="project" value="UniProtKB-ARBA"/>
</dbReference>
<evidence type="ECO:0008006" key="10">
    <source>
        <dbReference type="Google" id="ProtNLM"/>
    </source>
</evidence>
<dbReference type="InterPro" id="IPR050121">
    <property type="entry name" value="Cytochrome_P450_monoxygenase"/>
</dbReference>
<keyword evidence="7" id="KW-0503">Monooxygenase</keyword>
<dbReference type="Pfam" id="PF00067">
    <property type="entry name" value="p450"/>
    <property type="match status" value="2"/>
</dbReference>
<evidence type="ECO:0000256" key="7">
    <source>
        <dbReference type="RuleBase" id="RU000461"/>
    </source>
</evidence>
<evidence type="ECO:0000313" key="8">
    <source>
        <dbReference type="EMBL" id="OQE31619.1"/>
    </source>
</evidence>
<sequence length="592" mass="66975">MEFSLAIASALVLFFVAKYTWRLFCNVSAAKSIGLPYLIYPIDPSNIIWLLVAVPLRPWLKRVLSTRIWNRLTLTIYGWDFFEKRRPFDEYAAPQGNSKSFLLASCGQLELWTADPIVATDVLRRTDDFKMPPLVGVLLGQFGHNVLTTNGQRWAKQRKVVASVINERISKTIFDAAICQTTGMLDELSSLETEEKCYSIETRRMFDMIKRITIHVLSEAGMGAKTPWQQIDDRKAVSGLKLTYIEACKIVMESVTGPLIIPTHILLNWPFWLPGREFMKQLGVAKREFPMHTEILLDKERRRISDKNAASESSNIMSHLLHASNENSGQSTSLSKDELSGNLFLFTAAGFETTANTLSYAIVLLARYPKWQEWLFEEVDDLLPAGNSENPEYSAIFPQASRLMAVMLETLRLYTPVVHVLRTNAKAQEINTSEGIIALPPKSSVIINHIALHLDPDIWPDINRGSDPSWVNIDHEQGPDEFVFRPSRWINPVGSPRRIYQPPKGCFLPWGQGPRVCPGQKMGQVEFIAVMLKLLQKHRIDAVPLKGENSRDVEQRLDGLLRNSVPKMTLIMNGIYNVGATGGVKMRLTKRK</sequence>
<evidence type="ECO:0000256" key="5">
    <source>
        <dbReference type="ARBA" id="ARBA00023004"/>
    </source>
</evidence>
<dbReference type="InterPro" id="IPR001128">
    <property type="entry name" value="Cyt_P450"/>
</dbReference>
<keyword evidence="9" id="KW-1185">Reference proteome</keyword>
<dbReference type="InterPro" id="IPR036396">
    <property type="entry name" value="Cyt_P450_sf"/>
</dbReference>
<dbReference type="GO" id="GO:0005506">
    <property type="term" value="F:iron ion binding"/>
    <property type="evidence" value="ECO:0007669"/>
    <property type="project" value="InterPro"/>
</dbReference>
<dbReference type="PANTHER" id="PTHR24305:SF166">
    <property type="entry name" value="CYTOCHROME P450 12A4, MITOCHONDRIAL-RELATED"/>
    <property type="match status" value="1"/>
</dbReference>